<evidence type="ECO:0008006" key="2">
    <source>
        <dbReference type="Google" id="ProtNLM"/>
    </source>
</evidence>
<name>A0AAU7W021_9MICO</name>
<gene>
    <name evidence="1" type="ORF">ABS642_05185</name>
</gene>
<accession>A0AAU7W021</accession>
<organism evidence="1">
    <name type="scientific">Microbacterium sp. A8/3-1</name>
    <dbReference type="NCBI Taxonomy" id="3160749"/>
    <lineage>
        <taxon>Bacteria</taxon>
        <taxon>Bacillati</taxon>
        <taxon>Actinomycetota</taxon>
        <taxon>Actinomycetes</taxon>
        <taxon>Micrococcales</taxon>
        <taxon>Microbacteriaceae</taxon>
        <taxon>Microbacterium</taxon>
    </lineage>
</organism>
<dbReference type="AlphaFoldDB" id="A0AAU7W021"/>
<protein>
    <recommendedName>
        <fullName evidence="2">Nucleotidyltransferase</fullName>
    </recommendedName>
</protein>
<reference evidence="1" key="1">
    <citation type="submission" date="2024-06" db="EMBL/GenBank/DDBJ databases">
        <title>Draft genome sequence of Microbacterium sp. strain A8/3-1, isolated from Oxytropis tragacanthoides Fisch. ex DC. Root nodules in the Altai region of Russia.</title>
        <authorList>
            <person name="Sazanova A."/>
            <person name="Guro P."/>
            <person name="Kuznetsova I."/>
            <person name="Belimov A."/>
            <person name="Safronova V."/>
        </authorList>
    </citation>
    <scope>NUCLEOTIDE SEQUENCE</scope>
    <source>
        <strain evidence="1">A8/3-1</strain>
    </source>
</reference>
<dbReference type="EMBL" id="CP158357">
    <property type="protein sequence ID" value="XBX79477.1"/>
    <property type="molecule type" value="Genomic_DNA"/>
</dbReference>
<proteinExistence type="predicted"/>
<evidence type="ECO:0000313" key="1">
    <source>
        <dbReference type="EMBL" id="XBX79477.1"/>
    </source>
</evidence>
<sequence>MSTPTVDHTATVWMANDIPVRMVYAGRRWRITDTPTRLRHSSWSVPLDGAHHGLYGWRFQGTDDDGVTFVFDVYKAEDGWHVHRTYE</sequence>
<dbReference type="RefSeq" id="WP_350352505.1">
    <property type="nucleotide sequence ID" value="NZ_CP158357.1"/>
</dbReference>